<reference evidence="1" key="1">
    <citation type="journal article" date="2015" name="Nature">
        <title>Complex archaea that bridge the gap between prokaryotes and eukaryotes.</title>
        <authorList>
            <person name="Spang A."/>
            <person name="Saw J.H."/>
            <person name="Jorgensen S.L."/>
            <person name="Zaremba-Niedzwiedzka K."/>
            <person name="Martijn J."/>
            <person name="Lind A.E."/>
            <person name="van Eijk R."/>
            <person name="Schleper C."/>
            <person name="Guy L."/>
            <person name="Ettema T.J."/>
        </authorList>
    </citation>
    <scope>NUCLEOTIDE SEQUENCE</scope>
</reference>
<protein>
    <submittedName>
        <fullName evidence="1">Uncharacterized protein</fullName>
    </submittedName>
</protein>
<proteinExistence type="predicted"/>
<comment type="caution">
    <text evidence="1">The sequence shown here is derived from an EMBL/GenBank/DDBJ whole genome shotgun (WGS) entry which is preliminary data.</text>
</comment>
<name>A0A0F9V3E9_9ZZZZ</name>
<sequence length="57" mass="6589">MKKYEKELIDLYVCKIEVSSRKCRNEIADTLALLRGLVGLTDDEKNDKDQYPRKGKG</sequence>
<accession>A0A0F9V3E9</accession>
<organism evidence="1">
    <name type="scientific">marine sediment metagenome</name>
    <dbReference type="NCBI Taxonomy" id="412755"/>
    <lineage>
        <taxon>unclassified sequences</taxon>
        <taxon>metagenomes</taxon>
        <taxon>ecological metagenomes</taxon>
    </lineage>
</organism>
<dbReference type="AlphaFoldDB" id="A0A0F9V3E9"/>
<dbReference type="EMBL" id="LAZR01000459">
    <property type="protein sequence ID" value="KKN68046.1"/>
    <property type="molecule type" value="Genomic_DNA"/>
</dbReference>
<evidence type="ECO:0000313" key="1">
    <source>
        <dbReference type="EMBL" id="KKN68046.1"/>
    </source>
</evidence>
<gene>
    <name evidence="1" type="ORF">LCGC14_0455000</name>
</gene>